<evidence type="ECO:0000259" key="1">
    <source>
        <dbReference type="Pfam" id="PF09004"/>
    </source>
</evidence>
<accession>A0AA47MEU4</accession>
<name>A0AA47MEU4_MERPO</name>
<gene>
    <name evidence="2" type="ORF">N1851_024704</name>
</gene>
<keyword evidence="3" id="KW-1185">Reference proteome</keyword>
<dbReference type="EMBL" id="JAOPHQ010004575">
    <property type="protein sequence ID" value="KAK0138761.1"/>
    <property type="molecule type" value="Genomic_DNA"/>
</dbReference>
<feature type="domain" description="Alkylated DNA repair protein AlkB homologue 8 N-terminal" evidence="1">
    <location>
        <begin position="133"/>
        <end position="168"/>
    </location>
</feature>
<dbReference type="GO" id="GO:0008168">
    <property type="term" value="F:methyltransferase activity"/>
    <property type="evidence" value="ECO:0007669"/>
    <property type="project" value="InterPro"/>
</dbReference>
<dbReference type="AlphaFoldDB" id="A0AA47MEU4"/>
<dbReference type="GO" id="GO:0016706">
    <property type="term" value="F:2-oxoglutarate-dependent dioxygenase activity"/>
    <property type="evidence" value="ECO:0007669"/>
    <property type="project" value="InterPro"/>
</dbReference>
<dbReference type="Proteomes" id="UP001174136">
    <property type="component" value="Unassembled WGS sequence"/>
</dbReference>
<sequence>MFCESETIPIKTIRIFPNNKLWITSDLKGYINEKKRAFLNENTELVREKRCELRSKLRKARIEYKDKLGATFSAKILCEYGPWCLTSFLEINVSKTKELVFQKDIGAIQPITVLGQHSTYADAKLIFREITDFIFKKCSQRLYLIRKLNNFGVNQEILQTVYKSLVESVLSFNMIMWYGNLNIQRRNKLQRTVNMASKIIGKPQRHLSSLYEEQSRNKADKIISDPSHPLHREFELLPSRRHFRVPSANSKQKYF</sequence>
<proteinExistence type="predicted"/>
<organism evidence="2 3">
    <name type="scientific">Merluccius polli</name>
    <name type="common">Benguela hake</name>
    <name type="synonym">Merluccius cadenati</name>
    <dbReference type="NCBI Taxonomy" id="89951"/>
    <lineage>
        <taxon>Eukaryota</taxon>
        <taxon>Metazoa</taxon>
        <taxon>Chordata</taxon>
        <taxon>Craniata</taxon>
        <taxon>Vertebrata</taxon>
        <taxon>Euteleostomi</taxon>
        <taxon>Actinopterygii</taxon>
        <taxon>Neopterygii</taxon>
        <taxon>Teleostei</taxon>
        <taxon>Neoteleostei</taxon>
        <taxon>Acanthomorphata</taxon>
        <taxon>Zeiogadaria</taxon>
        <taxon>Gadariae</taxon>
        <taxon>Gadiformes</taxon>
        <taxon>Gadoidei</taxon>
        <taxon>Merlucciidae</taxon>
        <taxon>Merluccius</taxon>
    </lineage>
</organism>
<dbReference type="Pfam" id="PF09004">
    <property type="entry name" value="ALKBH8_N"/>
    <property type="match status" value="1"/>
</dbReference>
<protein>
    <recommendedName>
        <fullName evidence="1">Alkylated DNA repair protein AlkB homologue 8 N-terminal domain-containing protein</fullName>
    </recommendedName>
</protein>
<evidence type="ECO:0000313" key="2">
    <source>
        <dbReference type="EMBL" id="KAK0138761.1"/>
    </source>
</evidence>
<dbReference type="InterPro" id="IPR015095">
    <property type="entry name" value="AlkB_hom8_N"/>
</dbReference>
<comment type="caution">
    <text evidence="2">The sequence shown here is derived from an EMBL/GenBank/DDBJ whole genome shotgun (WGS) entry which is preliminary data.</text>
</comment>
<evidence type="ECO:0000313" key="3">
    <source>
        <dbReference type="Proteomes" id="UP001174136"/>
    </source>
</evidence>
<reference evidence="2" key="1">
    <citation type="journal article" date="2023" name="Front. Mar. Sci.">
        <title>A new Merluccius polli reference genome to investigate the effects of global change in West African waters.</title>
        <authorList>
            <person name="Mateo J.L."/>
            <person name="Blanco-Fernandez C."/>
            <person name="Garcia-Vazquez E."/>
            <person name="Machado-Schiaffino G."/>
        </authorList>
    </citation>
    <scope>NUCLEOTIDE SEQUENCE</scope>
    <source>
        <strain evidence="2">C29</strain>
        <tissue evidence="2">Fin</tissue>
    </source>
</reference>